<accession>A0A6J5N8X3</accession>
<dbReference type="EMBL" id="LR796613">
    <property type="protein sequence ID" value="CAB4154952.1"/>
    <property type="molecule type" value="Genomic_DNA"/>
</dbReference>
<name>A0A6J5N8X3_9CAUD</name>
<evidence type="ECO:0000313" key="2">
    <source>
        <dbReference type="EMBL" id="CAB4154952.1"/>
    </source>
</evidence>
<feature type="domain" description="DUF6378" evidence="1">
    <location>
        <begin position="10"/>
        <end position="81"/>
    </location>
</feature>
<reference evidence="2" key="1">
    <citation type="submission" date="2020-04" db="EMBL/GenBank/DDBJ databases">
        <authorList>
            <person name="Chiriac C."/>
            <person name="Salcher M."/>
            <person name="Ghai R."/>
            <person name="Kavagutti S V."/>
        </authorList>
    </citation>
    <scope>NUCLEOTIDE SEQUENCE</scope>
</reference>
<proteinExistence type="predicted"/>
<gene>
    <name evidence="2" type="ORF">UFOVP653_48</name>
</gene>
<evidence type="ECO:0000259" key="1">
    <source>
        <dbReference type="Pfam" id="PF19905"/>
    </source>
</evidence>
<dbReference type="InterPro" id="IPR045958">
    <property type="entry name" value="DUF6378"/>
</dbReference>
<sequence length="101" mass="11508">MTDTITDTLAERNARYGRFEDHARIAQALKECMRMQDGWMRLRPDQREALEMVAHKVARILNGDPNYDDSWTDIAGYAELVAARLRGQIPGYDVAFSDSST</sequence>
<protein>
    <recommendedName>
        <fullName evidence="1">DUF6378 domain-containing protein</fullName>
    </recommendedName>
</protein>
<dbReference type="Pfam" id="PF19905">
    <property type="entry name" value="DUF6378"/>
    <property type="match status" value="1"/>
</dbReference>
<organism evidence="2">
    <name type="scientific">uncultured Caudovirales phage</name>
    <dbReference type="NCBI Taxonomy" id="2100421"/>
    <lineage>
        <taxon>Viruses</taxon>
        <taxon>Duplodnaviria</taxon>
        <taxon>Heunggongvirae</taxon>
        <taxon>Uroviricota</taxon>
        <taxon>Caudoviricetes</taxon>
        <taxon>Peduoviridae</taxon>
        <taxon>Maltschvirus</taxon>
        <taxon>Maltschvirus maltsch</taxon>
    </lineage>
</organism>